<dbReference type="EMBL" id="CM001224">
    <property type="protein sequence ID" value="KEH19711.1"/>
    <property type="molecule type" value="Genomic_DNA"/>
</dbReference>
<feature type="transmembrane region" description="Helical" evidence="1">
    <location>
        <begin position="29"/>
        <end position="60"/>
    </location>
</feature>
<name>A0A072TR64_MEDTR</name>
<gene>
    <name evidence="2" type="ordered locus">MTR_8g467110</name>
</gene>
<keyword evidence="1" id="KW-0472">Membrane</keyword>
<accession>A0A072TR64</accession>
<keyword evidence="4" id="KW-1185">Reference proteome</keyword>
<evidence type="ECO:0000313" key="4">
    <source>
        <dbReference type="Proteomes" id="UP000002051"/>
    </source>
</evidence>
<reference evidence="3" key="3">
    <citation type="submission" date="2015-04" db="UniProtKB">
        <authorList>
            <consortium name="EnsemblPlants"/>
        </authorList>
    </citation>
    <scope>IDENTIFICATION</scope>
    <source>
        <strain evidence="3">cv. Jemalong A17</strain>
    </source>
</reference>
<sequence>MASVSPRIEGNEIGSLVDGVPRNAGAKEGFAVCTVAAAILLLGGIAAGVEGGASSVIVVVHDQK</sequence>
<dbReference type="HOGENOM" id="CLU_2871066_0_0_1"/>
<evidence type="ECO:0000256" key="1">
    <source>
        <dbReference type="SAM" id="Phobius"/>
    </source>
</evidence>
<keyword evidence="1 2" id="KW-0812">Transmembrane</keyword>
<protein>
    <submittedName>
        <fullName evidence="2">Transmembrane protein, putative</fullName>
    </submittedName>
</protein>
<dbReference type="EnsemblPlants" id="KEH19711">
    <property type="protein sequence ID" value="KEH19711"/>
    <property type="gene ID" value="MTR_8g467110"/>
</dbReference>
<keyword evidence="1" id="KW-1133">Transmembrane helix</keyword>
<evidence type="ECO:0000313" key="2">
    <source>
        <dbReference type="EMBL" id="KEH19711.1"/>
    </source>
</evidence>
<reference evidence="2 4" key="1">
    <citation type="journal article" date="2011" name="Nature">
        <title>The Medicago genome provides insight into the evolution of rhizobial symbioses.</title>
        <authorList>
            <person name="Young N.D."/>
            <person name="Debelle F."/>
            <person name="Oldroyd G.E."/>
            <person name="Geurts R."/>
            <person name="Cannon S.B."/>
            <person name="Udvardi M.K."/>
            <person name="Benedito V.A."/>
            <person name="Mayer K.F."/>
            <person name="Gouzy J."/>
            <person name="Schoof H."/>
            <person name="Van de Peer Y."/>
            <person name="Proost S."/>
            <person name="Cook D.R."/>
            <person name="Meyers B.C."/>
            <person name="Spannagl M."/>
            <person name="Cheung F."/>
            <person name="De Mita S."/>
            <person name="Krishnakumar V."/>
            <person name="Gundlach H."/>
            <person name="Zhou S."/>
            <person name="Mudge J."/>
            <person name="Bharti A.K."/>
            <person name="Murray J.D."/>
            <person name="Naoumkina M.A."/>
            <person name="Rosen B."/>
            <person name="Silverstein K.A."/>
            <person name="Tang H."/>
            <person name="Rombauts S."/>
            <person name="Zhao P.X."/>
            <person name="Zhou P."/>
            <person name="Barbe V."/>
            <person name="Bardou P."/>
            <person name="Bechner M."/>
            <person name="Bellec A."/>
            <person name="Berger A."/>
            <person name="Berges H."/>
            <person name="Bidwell S."/>
            <person name="Bisseling T."/>
            <person name="Choisne N."/>
            <person name="Couloux A."/>
            <person name="Denny R."/>
            <person name="Deshpande S."/>
            <person name="Dai X."/>
            <person name="Doyle J.J."/>
            <person name="Dudez A.M."/>
            <person name="Farmer A.D."/>
            <person name="Fouteau S."/>
            <person name="Franken C."/>
            <person name="Gibelin C."/>
            <person name="Gish J."/>
            <person name="Goldstein S."/>
            <person name="Gonzalez A.J."/>
            <person name="Green P.J."/>
            <person name="Hallab A."/>
            <person name="Hartog M."/>
            <person name="Hua A."/>
            <person name="Humphray S.J."/>
            <person name="Jeong D.H."/>
            <person name="Jing Y."/>
            <person name="Jocker A."/>
            <person name="Kenton S.M."/>
            <person name="Kim D.J."/>
            <person name="Klee K."/>
            <person name="Lai H."/>
            <person name="Lang C."/>
            <person name="Lin S."/>
            <person name="Macmil S.L."/>
            <person name="Magdelenat G."/>
            <person name="Matthews L."/>
            <person name="McCorrison J."/>
            <person name="Monaghan E.L."/>
            <person name="Mun J.H."/>
            <person name="Najar F.Z."/>
            <person name="Nicholson C."/>
            <person name="Noirot C."/>
            <person name="O'Bleness M."/>
            <person name="Paule C.R."/>
            <person name="Poulain J."/>
            <person name="Prion F."/>
            <person name="Qin B."/>
            <person name="Qu C."/>
            <person name="Retzel E.F."/>
            <person name="Riddle C."/>
            <person name="Sallet E."/>
            <person name="Samain S."/>
            <person name="Samson N."/>
            <person name="Sanders I."/>
            <person name="Saurat O."/>
            <person name="Scarpelli C."/>
            <person name="Schiex T."/>
            <person name="Segurens B."/>
            <person name="Severin A.J."/>
            <person name="Sherrier D.J."/>
            <person name="Shi R."/>
            <person name="Sims S."/>
            <person name="Singer S.R."/>
            <person name="Sinharoy S."/>
            <person name="Sterck L."/>
            <person name="Viollet A."/>
            <person name="Wang B.B."/>
            <person name="Wang K."/>
            <person name="Wang M."/>
            <person name="Wang X."/>
            <person name="Warfsmann J."/>
            <person name="Weissenbach J."/>
            <person name="White D.D."/>
            <person name="White J.D."/>
            <person name="Wiley G.B."/>
            <person name="Wincker P."/>
            <person name="Xing Y."/>
            <person name="Yang L."/>
            <person name="Yao Z."/>
            <person name="Ying F."/>
            <person name="Zhai J."/>
            <person name="Zhou L."/>
            <person name="Zuber A."/>
            <person name="Denarie J."/>
            <person name="Dixon R.A."/>
            <person name="May G.D."/>
            <person name="Schwartz D.C."/>
            <person name="Rogers J."/>
            <person name="Quetier F."/>
            <person name="Town C.D."/>
            <person name="Roe B.A."/>
        </authorList>
    </citation>
    <scope>NUCLEOTIDE SEQUENCE [LARGE SCALE GENOMIC DNA]</scope>
    <source>
        <strain evidence="2">A17</strain>
        <strain evidence="3 4">cv. Jemalong A17</strain>
    </source>
</reference>
<reference evidence="2 4" key="2">
    <citation type="journal article" date="2014" name="BMC Genomics">
        <title>An improved genome release (version Mt4.0) for the model legume Medicago truncatula.</title>
        <authorList>
            <person name="Tang H."/>
            <person name="Krishnakumar V."/>
            <person name="Bidwell S."/>
            <person name="Rosen B."/>
            <person name="Chan A."/>
            <person name="Zhou S."/>
            <person name="Gentzbittel L."/>
            <person name="Childs K.L."/>
            <person name="Yandell M."/>
            <person name="Gundlach H."/>
            <person name="Mayer K.F."/>
            <person name="Schwartz D.C."/>
            <person name="Town C.D."/>
        </authorList>
    </citation>
    <scope>GENOME REANNOTATION</scope>
    <source>
        <strain evidence="2">A17</strain>
        <strain evidence="3 4">cv. Jemalong A17</strain>
    </source>
</reference>
<evidence type="ECO:0000313" key="3">
    <source>
        <dbReference type="EnsemblPlants" id="KEH19711"/>
    </source>
</evidence>
<dbReference type="Proteomes" id="UP000002051">
    <property type="component" value="Chromosome 8"/>
</dbReference>
<dbReference type="AlphaFoldDB" id="A0A072TR64"/>
<organism evidence="2 4">
    <name type="scientific">Medicago truncatula</name>
    <name type="common">Barrel medic</name>
    <name type="synonym">Medicago tribuloides</name>
    <dbReference type="NCBI Taxonomy" id="3880"/>
    <lineage>
        <taxon>Eukaryota</taxon>
        <taxon>Viridiplantae</taxon>
        <taxon>Streptophyta</taxon>
        <taxon>Embryophyta</taxon>
        <taxon>Tracheophyta</taxon>
        <taxon>Spermatophyta</taxon>
        <taxon>Magnoliopsida</taxon>
        <taxon>eudicotyledons</taxon>
        <taxon>Gunneridae</taxon>
        <taxon>Pentapetalae</taxon>
        <taxon>rosids</taxon>
        <taxon>fabids</taxon>
        <taxon>Fabales</taxon>
        <taxon>Fabaceae</taxon>
        <taxon>Papilionoideae</taxon>
        <taxon>50 kb inversion clade</taxon>
        <taxon>NPAAA clade</taxon>
        <taxon>Hologalegina</taxon>
        <taxon>IRL clade</taxon>
        <taxon>Trifolieae</taxon>
        <taxon>Medicago</taxon>
    </lineage>
</organism>
<proteinExistence type="predicted"/>